<evidence type="ECO:0000313" key="9">
    <source>
        <dbReference type="EMBL" id="CAE0459706.1"/>
    </source>
</evidence>
<keyword evidence="7" id="KW-0732">Signal</keyword>
<keyword evidence="5" id="KW-0143">Chaperone</keyword>
<dbReference type="SUPFAM" id="SSF46565">
    <property type="entry name" value="Chaperone J-domain"/>
    <property type="match status" value="1"/>
</dbReference>
<accession>A0A7S3V6K7</accession>
<keyword evidence="3 6" id="KW-1133">Transmembrane helix</keyword>
<dbReference type="PANTHER" id="PTHR44176:SF1">
    <property type="entry name" value="DNAJ HOMOLOG SUBFAMILY C MEMBER 25"/>
    <property type="match status" value="1"/>
</dbReference>
<protein>
    <recommendedName>
        <fullName evidence="8">J domain-containing protein</fullName>
    </recommendedName>
</protein>
<evidence type="ECO:0000256" key="2">
    <source>
        <dbReference type="ARBA" id="ARBA00022692"/>
    </source>
</evidence>
<evidence type="ECO:0000256" key="5">
    <source>
        <dbReference type="ARBA" id="ARBA00023186"/>
    </source>
</evidence>
<dbReference type="Gene3D" id="1.10.287.110">
    <property type="entry name" value="DnaJ domain"/>
    <property type="match status" value="1"/>
</dbReference>
<feature type="signal peptide" evidence="7">
    <location>
        <begin position="1"/>
        <end position="26"/>
    </location>
</feature>
<dbReference type="InterPro" id="IPR036869">
    <property type="entry name" value="J_dom_sf"/>
</dbReference>
<evidence type="ECO:0000256" key="1">
    <source>
        <dbReference type="ARBA" id="ARBA00004141"/>
    </source>
</evidence>
<feature type="transmembrane region" description="Helical" evidence="6">
    <location>
        <begin position="159"/>
        <end position="177"/>
    </location>
</feature>
<evidence type="ECO:0000259" key="8">
    <source>
        <dbReference type="PROSITE" id="PS50076"/>
    </source>
</evidence>
<dbReference type="InterPro" id="IPR044632">
    <property type="entry name" value="DNAJC25-like"/>
</dbReference>
<dbReference type="PROSITE" id="PS50076">
    <property type="entry name" value="DNAJ_2"/>
    <property type="match status" value="1"/>
</dbReference>
<proteinExistence type="predicted"/>
<evidence type="ECO:0000256" key="7">
    <source>
        <dbReference type="SAM" id="SignalP"/>
    </source>
</evidence>
<feature type="domain" description="J" evidence="8">
    <location>
        <begin position="67"/>
        <end position="136"/>
    </location>
</feature>
<dbReference type="GO" id="GO:0005789">
    <property type="term" value="C:endoplasmic reticulum membrane"/>
    <property type="evidence" value="ECO:0007669"/>
    <property type="project" value="TreeGrafter"/>
</dbReference>
<dbReference type="InterPro" id="IPR001623">
    <property type="entry name" value="DnaJ_domain"/>
</dbReference>
<keyword evidence="4 6" id="KW-0472">Membrane</keyword>
<dbReference type="SMART" id="SM00271">
    <property type="entry name" value="DnaJ"/>
    <property type="match status" value="1"/>
</dbReference>
<evidence type="ECO:0000256" key="4">
    <source>
        <dbReference type="ARBA" id="ARBA00023136"/>
    </source>
</evidence>
<dbReference type="CDD" id="cd06257">
    <property type="entry name" value="DnaJ"/>
    <property type="match status" value="1"/>
</dbReference>
<keyword evidence="2 6" id="KW-0812">Transmembrane</keyword>
<dbReference type="EMBL" id="HBIO01006244">
    <property type="protein sequence ID" value="CAE0459706.1"/>
    <property type="molecule type" value="Transcribed_RNA"/>
</dbReference>
<reference evidence="9" key="1">
    <citation type="submission" date="2021-01" db="EMBL/GenBank/DDBJ databases">
        <authorList>
            <person name="Corre E."/>
            <person name="Pelletier E."/>
            <person name="Niang G."/>
            <person name="Scheremetjew M."/>
            <person name="Finn R."/>
            <person name="Kale V."/>
            <person name="Holt S."/>
            <person name="Cochrane G."/>
            <person name="Meng A."/>
            <person name="Brown T."/>
            <person name="Cohen L."/>
        </authorList>
    </citation>
    <scope>NUCLEOTIDE SEQUENCE</scope>
    <source>
        <strain evidence="9">MM31A-1</strain>
    </source>
</reference>
<feature type="chain" id="PRO_5031136963" description="J domain-containing protein" evidence="7">
    <location>
        <begin position="27"/>
        <end position="389"/>
    </location>
</feature>
<evidence type="ECO:0000256" key="6">
    <source>
        <dbReference type="SAM" id="Phobius"/>
    </source>
</evidence>
<dbReference type="Pfam" id="PF00226">
    <property type="entry name" value="DnaJ"/>
    <property type="match status" value="1"/>
</dbReference>
<comment type="subcellular location">
    <subcellularLocation>
        <location evidence="1">Membrane</location>
        <topology evidence="1">Multi-pass membrane protein</topology>
    </subcellularLocation>
</comment>
<gene>
    <name evidence="9" type="ORF">CDEB00056_LOCUS4547</name>
</gene>
<organism evidence="9">
    <name type="scientific">Chaetoceros debilis</name>
    <dbReference type="NCBI Taxonomy" id="122233"/>
    <lineage>
        <taxon>Eukaryota</taxon>
        <taxon>Sar</taxon>
        <taxon>Stramenopiles</taxon>
        <taxon>Ochrophyta</taxon>
        <taxon>Bacillariophyta</taxon>
        <taxon>Coscinodiscophyceae</taxon>
        <taxon>Chaetocerotophycidae</taxon>
        <taxon>Chaetocerotales</taxon>
        <taxon>Chaetocerotaceae</taxon>
        <taxon>Chaetoceros</taxon>
    </lineage>
</organism>
<evidence type="ECO:0000256" key="3">
    <source>
        <dbReference type="ARBA" id="ARBA00022989"/>
    </source>
</evidence>
<dbReference type="AlphaFoldDB" id="A0A7S3V6K7"/>
<dbReference type="PRINTS" id="PR00625">
    <property type="entry name" value="JDOMAIN"/>
</dbReference>
<sequence>MMSLRRNKALLCCIALFFIVATLAAAVDPEPADAAKEEPKEEAPREFPEKKWGTYYDPSNVFCGKHDCYKILGFDYYSKDGQPTKKEITTSYRSLSKRWHPDKNKDSLAEKRFMKINKAYKILTNAKKKTEYDHLRERPDEYFYKYGSTMYQYAPKSDTVFVILFLLIIGSVFTWFAQKNRWQQIANRVVKDAVDGLKQGEGGSTESIGLRRKAEEEMKEKKANGFIPAGSFPMPTSKKAKMKMTKKEMKEMENEELRPLITEMVNEITDFGAGFHQPTWRDLLIVRMVFWPVHIGTGITWQLKYYARRLSKAELNDDEKEVLTKRAVGPVAWETSTDDEKKAWLKQELWVMENLEEWCEMQEVKQLSKKQQKLYAEQKKREKNTKKRD</sequence>
<dbReference type="PANTHER" id="PTHR44176">
    <property type="entry name" value="DNAJ HOMOLOG SUBFAMILY C MEMBER 25"/>
    <property type="match status" value="1"/>
</dbReference>
<dbReference type="GO" id="GO:0006457">
    <property type="term" value="P:protein folding"/>
    <property type="evidence" value="ECO:0007669"/>
    <property type="project" value="InterPro"/>
</dbReference>
<name>A0A7S3V6K7_9STRA</name>